<feature type="non-terminal residue" evidence="2">
    <location>
        <position position="408"/>
    </location>
</feature>
<gene>
    <name evidence="2" type="ORF">JD844_002774</name>
</gene>
<comment type="caution">
    <text evidence="2">The sequence shown here is derived from an EMBL/GenBank/DDBJ whole genome shotgun (WGS) entry which is preliminary data.</text>
</comment>
<keyword evidence="3" id="KW-1185">Reference proteome</keyword>
<accession>A0ABQ7TCW3</accession>
<evidence type="ECO:0008006" key="4">
    <source>
        <dbReference type="Google" id="ProtNLM"/>
    </source>
</evidence>
<feature type="compositionally biased region" description="Polar residues" evidence="1">
    <location>
        <begin position="316"/>
        <end position="338"/>
    </location>
</feature>
<dbReference type="InterPro" id="IPR031508">
    <property type="entry name" value="TMEM108"/>
</dbReference>
<dbReference type="Proteomes" id="UP000826234">
    <property type="component" value="Unassembled WGS sequence"/>
</dbReference>
<dbReference type="Pfam" id="PF15759">
    <property type="entry name" value="TMEM108"/>
    <property type="match status" value="1"/>
</dbReference>
<reference evidence="2 3" key="1">
    <citation type="journal article" date="2022" name="Gigascience">
        <title>A chromosome-level genome assembly and annotation of the desert horned lizard, Phrynosoma platyrhinos, provides insight into chromosomal rearrangements among reptiles.</title>
        <authorList>
            <person name="Koochekian N."/>
            <person name="Ascanio A."/>
            <person name="Farleigh K."/>
            <person name="Card D.C."/>
            <person name="Schield D.R."/>
            <person name="Castoe T.A."/>
            <person name="Jezkova T."/>
        </authorList>
    </citation>
    <scope>NUCLEOTIDE SEQUENCE [LARGE SCALE GENOMIC DNA]</scope>
    <source>
        <strain evidence="2">NK-2021</strain>
    </source>
</reference>
<evidence type="ECO:0000256" key="1">
    <source>
        <dbReference type="SAM" id="MobiDB-lite"/>
    </source>
</evidence>
<name>A0ABQ7TCW3_PHRPL</name>
<organism evidence="2 3">
    <name type="scientific">Phrynosoma platyrhinos</name>
    <name type="common">Desert horned lizard</name>
    <dbReference type="NCBI Taxonomy" id="52577"/>
    <lineage>
        <taxon>Eukaryota</taxon>
        <taxon>Metazoa</taxon>
        <taxon>Chordata</taxon>
        <taxon>Craniata</taxon>
        <taxon>Vertebrata</taxon>
        <taxon>Euteleostomi</taxon>
        <taxon>Lepidosauria</taxon>
        <taxon>Squamata</taxon>
        <taxon>Bifurcata</taxon>
        <taxon>Unidentata</taxon>
        <taxon>Episquamata</taxon>
        <taxon>Toxicofera</taxon>
        <taxon>Iguania</taxon>
        <taxon>Phrynosomatidae</taxon>
        <taxon>Phrynosomatinae</taxon>
        <taxon>Phrynosoma</taxon>
    </lineage>
</organism>
<feature type="region of interest" description="Disordered" evidence="1">
    <location>
        <begin position="80"/>
        <end position="101"/>
    </location>
</feature>
<feature type="region of interest" description="Disordered" evidence="1">
    <location>
        <begin position="303"/>
        <end position="338"/>
    </location>
</feature>
<sequence length="408" mass="43348">MQACLYSACSLTQFGILLIWALTEELVYAVQVLSPSLASSQGLLADNISAMETTPTRKGHHTAKLLPTATLVNFHSTSSMETSASPVGQKRLTSSHPVGSKGPYHLYNQSVLFSGKTHPKGKMFQIIHGNSTEFTEPYLKTELHSSTVSNWPPNHPFLPQPTAQSSHNSTVLVKTTNSVASFHSDILEGLSKTEKGNSSELVTQETDHTVPVASPSTAPEMVTVPFKTPRYGVWDILSKNNSWVISSPSTNQVPFLARPGSTTTAAAAVATTTTTTTKTTTTFGHSGPTGIDANVSLFDTTGSPSHGSPITLHPSGHNTSFPGNTLSREPSTWLPSSPATATGNFLNRLVPAGTRKPGMPGNISHVTEGDKPQHRTTICLSKVDIAWIILAISVPVSSCCKLNSSVPL</sequence>
<evidence type="ECO:0000313" key="3">
    <source>
        <dbReference type="Proteomes" id="UP000826234"/>
    </source>
</evidence>
<dbReference type="PANTHER" id="PTHR28673:SF1">
    <property type="entry name" value="TRANSMEMBRANE PROTEIN 108"/>
    <property type="match status" value="1"/>
</dbReference>
<dbReference type="EMBL" id="JAIPUX010000521">
    <property type="protein sequence ID" value="KAH0627261.1"/>
    <property type="molecule type" value="Genomic_DNA"/>
</dbReference>
<evidence type="ECO:0000313" key="2">
    <source>
        <dbReference type="EMBL" id="KAH0627261.1"/>
    </source>
</evidence>
<proteinExistence type="predicted"/>
<feature type="compositionally biased region" description="Polar residues" evidence="1">
    <location>
        <begin position="80"/>
        <end position="97"/>
    </location>
</feature>
<dbReference type="PANTHER" id="PTHR28673">
    <property type="entry name" value="TRANSMEMBRANE PROTEIN 108"/>
    <property type="match status" value="1"/>
</dbReference>
<protein>
    <recommendedName>
        <fullName evidence="4">Transmembrane protein 108</fullName>
    </recommendedName>
</protein>